<evidence type="ECO:0000313" key="3">
    <source>
        <dbReference type="Proteomes" id="UP000663860"/>
    </source>
</evidence>
<dbReference type="InterPro" id="IPR013517">
    <property type="entry name" value="FG-GAP"/>
</dbReference>
<evidence type="ECO:0000313" key="2">
    <source>
        <dbReference type="EMBL" id="CAF0765857.1"/>
    </source>
</evidence>
<comment type="caution">
    <text evidence="2">The sequence shown here is derived from an EMBL/GenBank/DDBJ whole genome shotgun (WGS) entry which is preliminary data.</text>
</comment>
<dbReference type="PANTHER" id="PTHR46580:SF4">
    <property type="entry name" value="ATP_GTP-BINDING PROTEIN"/>
    <property type="match status" value="1"/>
</dbReference>
<dbReference type="Gene3D" id="2.130.10.130">
    <property type="entry name" value="Integrin alpha, N-terminal"/>
    <property type="match status" value="1"/>
</dbReference>
<protein>
    <submittedName>
        <fullName evidence="2">Uncharacterized protein</fullName>
    </submittedName>
</protein>
<gene>
    <name evidence="2" type="ORF">IZO911_LOCUS4986</name>
</gene>
<organism evidence="2 3">
    <name type="scientific">Adineta steineri</name>
    <dbReference type="NCBI Taxonomy" id="433720"/>
    <lineage>
        <taxon>Eukaryota</taxon>
        <taxon>Metazoa</taxon>
        <taxon>Spiralia</taxon>
        <taxon>Gnathifera</taxon>
        <taxon>Rotifera</taxon>
        <taxon>Eurotatoria</taxon>
        <taxon>Bdelloidea</taxon>
        <taxon>Adinetida</taxon>
        <taxon>Adinetidae</taxon>
        <taxon>Adineta</taxon>
    </lineage>
</organism>
<dbReference type="Gene3D" id="2.30.30.100">
    <property type="match status" value="2"/>
</dbReference>
<dbReference type="Pfam" id="PF13517">
    <property type="entry name" value="FG-GAP_3"/>
    <property type="match status" value="3"/>
</dbReference>
<dbReference type="AlphaFoldDB" id="A0A813QEE6"/>
<reference evidence="2" key="1">
    <citation type="submission" date="2021-02" db="EMBL/GenBank/DDBJ databases">
        <authorList>
            <person name="Nowell W R."/>
        </authorList>
    </citation>
    <scope>NUCLEOTIDE SEQUENCE</scope>
</reference>
<evidence type="ECO:0000256" key="1">
    <source>
        <dbReference type="ARBA" id="ARBA00022729"/>
    </source>
</evidence>
<dbReference type="InterPro" id="IPR028994">
    <property type="entry name" value="Integrin_alpha_N"/>
</dbReference>
<sequence>MSVQSQTKLFNLACRQEARIRDRFENSSWKTNETAQTHKQQAQIRQRFQNSSWLANKTTQSHKQAVQIRAPNAGSNTIGVLVGLNNEKFAPVILFSTGNNSNPYGGAAGDFNNDTYIDFVVANYLGNSIGVLLGFGNGSFAAVVTYSTGDGSRPQSIAISDFNQDNILDIVVANYRLNNIGIFLGRGDGTFANQTTYSTGYNSMPSFIIVNDFNNDNKSDVVICNTNTDDIGIFYGYGNGTFTSVILYSTGDGTSPHAIRSGNFNNDNAMDIVVASPGTNRILILYGSGDGHFLVGPTFSTGLKAGTISLGVGDFDGNGLLDVTTANYLGNNIGVHISSGYQHFGRETIYSTGDASTPYAVAVSDFNHDNQSDLVVVNYGTNNIGIFFGFGNGTLSTIVLYPLENNANPTAVAVADFNHDNYSDIAVVNYGSNNIYIFLGSINGIFSLVTIYSTGIGSNPHGITIGDFNNDHILDIIAVTAGTNEVILAQGYGNGTFGNETSYTTGYNFNPYAVAVGYFNGDNWLDIAIAIYQGDHIEILLKTC</sequence>
<dbReference type="PANTHER" id="PTHR46580">
    <property type="entry name" value="SENSOR KINASE-RELATED"/>
    <property type="match status" value="1"/>
</dbReference>
<dbReference type="Proteomes" id="UP000663860">
    <property type="component" value="Unassembled WGS sequence"/>
</dbReference>
<dbReference type="EMBL" id="CAJNOE010000029">
    <property type="protein sequence ID" value="CAF0765857.1"/>
    <property type="molecule type" value="Genomic_DNA"/>
</dbReference>
<keyword evidence="1" id="KW-0732">Signal</keyword>
<dbReference type="SUPFAM" id="SSF69318">
    <property type="entry name" value="Integrin alpha N-terminal domain"/>
    <property type="match status" value="2"/>
</dbReference>
<proteinExistence type="predicted"/>
<name>A0A813QEE6_9BILA</name>
<accession>A0A813QEE6</accession>